<keyword evidence="1" id="KW-0597">Phosphoprotein</keyword>
<keyword evidence="4" id="KW-0547">Nucleotide-binding</keyword>
<evidence type="ECO:0000313" key="8">
    <source>
        <dbReference type="Proteomes" id="UP000782312"/>
    </source>
</evidence>
<gene>
    <name evidence="7" type="ORF">HYZ11_03455</name>
</gene>
<comment type="similarity">
    <text evidence="6">Belongs to the HepT RNase toxin family.</text>
</comment>
<evidence type="ECO:0000256" key="6">
    <source>
        <dbReference type="ARBA" id="ARBA00024207"/>
    </source>
</evidence>
<dbReference type="Pfam" id="PF01934">
    <property type="entry name" value="HepT-like"/>
    <property type="match status" value="1"/>
</dbReference>
<dbReference type="InterPro" id="IPR008201">
    <property type="entry name" value="HepT-like"/>
</dbReference>
<evidence type="ECO:0000256" key="2">
    <source>
        <dbReference type="ARBA" id="ARBA00022649"/>
    </source>
</evidence>
<dbReference type="AlphaFoldDB" id="A0A932MMK9"/>
<dbReference type="GO" id="GO:0000166">
    <property type="term" value="F:nucleotide binding"/>
    <property type="evidence" value="ECO:0007669"/>
    <property type="project" value="UniProtKB-KW"/>
</dbReference>
<dbReference type="Gene3D" id="1.20.120.580">
    <property type="entry name" value="bsu32300-like"/>
    <property type="match status" value="1"/>
</dbReference>
<name>A0A932MMK9_UNCTE</name>
<dbReference type="GO" id="GO:0004540">
    <property type="term" value="F:RNA nuclease activity"/>
    <property type="evidence" value="ECO:0007669"/>
    <property type="project" value="InterPro"/>
</dbReference>
<evidence type="ECO:0000256" key="3">
    <source>
        <dbReference type="ARBA" id="ARBA00022722"/>
    </source>
</evidence>
<protein>
    <submittedName>
        <fullName evidence="7">DUF86 domain-containing protein</fullName>
    </submittedName>
</protein>
<evidence type="ECO:0000256" key="5">
    <source>
        <dbReference type="ARBA" id="ARBA00022801"/>
    </source>
</evidence>
<organism evidence="7 8">
    <name type="scientific">Tectimicrobiota bacterium</name>
    <dbReference type="NCBI Taxonomy" id="2528274"/>
    <lineage>
        <taxon>Bacteria</taxon>
        <taxon>Pseudomonadati</taxon>
        <taxon>Nitrospinota/Tectimicrobiota group</taxon>
        <taxon>Candidatus Tectimicrobiota</taxon>
    </lineage>
</organism>
<dbReference type="InterPro" id="IPR037038">
    <property type="entry name" value="HepT-like_sf"/>
</dbReference>
<comment type="caution">
    <text evidence="7">The sequence shown here is derived from an EMBL/GenBank/DDBJ whole genome shotgun (WGS) entry which is preliminary data.</text>
</comment>
<dbReference type="EMBL" id="JACPUR010000007">
    <property type="protein sequence ID" value="MBI3126642.1"/>
    <property type="molecule type" value="Genomic_DNA"/>
</dbReference>
<dbReference type="PANTHER" id="PTHR34139">
    <property type="entry name" value="UPF0331 PROTEIN MJ0127"/>
    <property type="match status" value="1"/>
</dbReference>
<sequence length="115" mass="13383">MRDDRLWFLDILEAAARIEEHAAKGREAFLRDEFLQVWMLHHLQIIGEVAAGLSQELRARHPQPSWRAAIALRNVVVHQYFVLDLEEIWKAATVHLPPFKRQVQQILAEIDSQGI</sequence>
<evidence type="ECO:0000313" key="7">
    <source>
        <dbReference type="EMBL" id="MBI3126642.1"/>
    </source>
</evidence>
<dbReference type="Proteomes" id="UP000782312">
    <property type="component" value="Unassembled WGS sequence"/>
</dbReference>
<keyword evidence="2" id="KW-1277">Toxin-antitoxin system</keyword>
<evidence type="ECO:0000256" key="1">
    <source>
        <dbReference type="ARBA" id="ARBA00022553"/>
    </source>
</evidence>
<keyword evidence="5" id="KW-0378">Hydrolase</keyword>
<evidence type="ECO:0000256" key="4">
    <source>
        <dbReference type="ARBA" id="ARBA00022741"/>
    </source>
</evidence>
<dbReference type="GO" id="GO:0016787">
    <property type="term" value="F:hydrolase activity"/>
    <property type="evidence" value="ECO:0007669"/>
    <property type="project" value="UniProtKB-KW"/>
</dbReference>
<keyword evidence="3" id="KW-0540">Nuclease</keyword>
<reference evidence="7" key="1">
    <citation type="submission" date="2020-07" db="EMBL/GenBank/DDBJ databases">
        <title>Huge and variable diversity of episymbiotic CPR bacteria and DPANN archaea in groundwater ecosystems.</title>
        <authorList>
            <person name="He C.Y."/>
            <person name="Keren R."/>
            <person name="Whittaker M."/>
            <person name="Farag I.F."/>
            <person name="Doudna J."/>
            <person name="Cate J.H.D."/>
            <person name="Banfield J.F."/>
        </authorList>
    </citation>
    <scope>NUCLEOTIDE SEQUENCE</scope>
    <source>
        <strain evidence="7">NC_groundwater_763_Ag_S-0.2um_68_21</strain>
    </source>
</reference>
<dbReference type="InterPro" id="IPR051813">
    <property type="entry name" value="HepT_RNase_toxin"/>
</dbReference>
<dbReference type="GO" id="GO:0110001">
    <property type="term" value="C:toxin-antitoxin complex"/>
    <property type="evidence" value="ECO:0007669"/>
    <property type="project" value="InterPro"/>
</dbReference>
<proteinExistence type="inferred from homology"/>
<dbReference type="PANTHER" id="PTHR34139:SF1">
    <property type="entry name" value="RNASE MJ1380-RELATED"/>
    <property type="match status" value="1"/>
</dbReference>
<accession>A0A932MMK9</accession>